<accession>A0A2N3G4U0</accession>
<dbReference type="GO" id="GO:0016020">
    <property type="term" value="C:membrane"/>
    <property type="evidence" value="ECO:0007669"/>
    <property type="project" value="GOC"/>
</dbReference>
<evidence type="ECO:0000313" key="5">
    <source>
        <dbReference type="EMBL" id="PKQ27727.1"/>
    </source>
</evidence>
<dbReference type="GO" id="GO:0004582">
    <property type="term" value="F:dolichyl-phosphate beta-D-mannosyltransferase activity"/>
    <property type="evidence" value="ECO:0007669"/>
    <property type="project" value="InterPro"/>
</dbReference>
<dbReference type="Pfam" id="PF00535">
    <property type="entry name" value="Glycos_transf_2"/>
    <property type="match status" value="1"/>
</dbReference>
<dbReference type="AlphaFoldDB" id="A0A2N3G4U0"/>
<feature type="domain" description="Glycosyltransferase 2-like" evidence="4">
    <location>
        <begin position="12"/>
        <end position="151"/>
    </location>
</feature>
<dbReference type="PANTHER" id="PTHR43398:SF1">
    <property type="entry name" value="DOLICHOL-PHOSPHATE MANNOSYLTRANSFERASE SUBUNIT 1"/>
    <property type="match status" value="1"/>
</dbReference>
<dbReference type="InterPro" id="IPR039528">
    <property type="entry name" value="DPM1-like"/>
</dbReference>
<gene>
    <name evidence="5" type="ORF">CVT63_06450</name>
</gene>
<reference evidence="5 6" key="1">
    <citation type="journal article" date="2017" name="ISME J.">
        <title>Potential for microbial H2 and metal transformations associated with novel bacteria and archaea in deep terrestrial subsurface sediments.</title>
        <authorList>
            <person name="Hernsdorf A.W."/>
            <person name="Amano Y."/>
            <person name="Miyakawa K."/>
            <person name="Ise K."/>
            <person name="Suzuki Y."/>
            <person name="Anantharaman K."/>
            <person name="Probst A."/>
            <person name="Burstein D."/>
            <person name="Thomas B.C."/>
            <person name="Banfield J.F."/>
        </authorList>
    </citation>
    <scope>NUCLEOTIDE SEQUENCE [LARGE SCALE GENOMIC DNA]</scope>
    <source>
        <strain evidence="5">HGW-Actinobacteria-3</strain>
    </source>
</reference>
<evidence type="ECO:0000256" key="2">
    <source>
        <dbReference type="ARBA" id="ARBA00022676"/>
    </source>
</evidence>
<protein>
    <submittedName>
        <fullName evidence="5">Dolichyl-phosphate beta-D-mannosyltransferase</fullName>
    </submittedName>
</protein>
<dbReference type="CDD" id="cd06442">
    <property type="entry name" value="DPM1_like"/>
    <property type="match status" value="1"/>
</dbReference>
<dbReference type="GO" id="GO:0009247">
    <property type="term" value="P:glycolipid biosynthetic process"/>
    <property type="evidence" value="ECO:0007669"/>
    <property type="project" value="TreeGrafter"/>
</dbReference>
<dbReference type="InterPro" id="IPR029044">
    <property type="entry name" value="Nucleotide-diphossugar_trans"/>
</dbReference>
<dbReference type="FunFam" id="3.90.550.10:FF:000122">
    <property type="entry name" value="Dolichol-phosphate mannosyltransferase subunit 1"/>
    <property type="match status" value="1"/>
</dbReference>
<dbReference type="PANTHER" id="PTHR43398">
    <property type="entry name" value="DOLICHOL-PHOSPHATE MANNOSYLTRANSFERASE SUBUNIT 1"/>
    <property type="match status" value="1"/>
</dbReference>
<organism evidence="5 6">
    <name type="scientific">Candidatus Anoxymicrobium japonicum</name>
    <dbReference type="NCBI Taxonomy" id="2013648"/>
    <lineage>
        <taxon>Bacteria</taxon>
        <taxon>Bacillati</taxon>
        <taxon>Actinomycetota</taxon>
        <taxon>Candidatus Geothermincolia</taxon>
        <taxon>Candidatus Geothermincolales</taxon>
        <taxon>Candidatus Anoxymicrobiaceae</taxon>
        <taxon>Candidatus Anoxymicrobium</taxon>
    </lineage>
</organism>
<sequence length="220" mass="24604">MPDELMGMDLGINLLIVDDNSPDGTGEIADRLAEEFSQIRVEHRESKQGLGTAYRHGFEIALGMGADCVFEMDADFSHSPQYIPEFLSAIKEHDVVHGSRYVKGGGTRNWGPMRKIISKGGSFYTRALTGLKIKDVTGGFRCFRAEVLRQIDFSRIKASGYGFQVELAYVCSIMGFDIYELPIIFVDRRVGESKMSMGIVFEAVRLVAGLRRKYRDITKG</sequence>
<name>A0A2N3G4U0_9ACTN</name>
<evidence type="ECO:0000256" key="1">
    <source>
        <dbReference type="ARBA" id="ARBA00006739"/>
    </source>
</evidence>
<evidence type="ECO:0000259" key="4">
    <source>
        <dbReference type="Pfam" id="PF00535"/>
    </source>
</evidence>
<proteinExistence type="inferred from homology"/>
<evidence type="ECO:0000313" key="6">
    <source>
        <dbReference type="Proteomes" id="UP000233654"/>
    </source>
</evidence>
<dbReference type="EMBL" id="PHEX01000059">
    <property type="protein sequence ID" value="PKQ27727.1"/>
    <property type="molecule type" value="Genomic_DNA"/>
</dbReference>
<dbReference type="Proteomes" id="UP000233654">
    <property type="component" value="Unassembled WGS sequence"/>
</dbReference>
<comment type="similarity">
    <text evidence="1">Belongs to the glycosyltransferase 2 family.</text>
</comment>
<keyword evidence="2 5" id="KW-0328">Glycosyltransferase</keyword>
<keyword evidence="3 5" id="KW-0808">Transferase</keyword>
<dbReference type="Gene3D" id="3.90.550.10">
    <property type="entry name" value="Spore Coat Polysaccharide Biosynthesis Protein SpsA, Chain A"/>
    <property type="match status" value="1"/>
</dbReference>
<comment type="caution">
    <text evidence="5">The sequence shown here is derived from an EMBL/GenBank/DDBJ whole genome shotgun (WGS) entry which is preliminary data.</text>
</comment>
<evidence type="ECO:0000256" key="3">
    <source>
        <dbReference type="ARBA" id="ARBA00022679"/>
    </source>
</evidence>
<dbReference type="SUPFAM" id="SSF53448">
    <property type="entry name" value="Nucleotide-diphospho-sugar transferases"/>
    <property type="match status" value="1"/>
</dbReference>
<dbReference type="InterPro" id="IPR001173">
    <property type="entry name" value="Glyco_trans_2-like"/>
</dbReference>